<dbReference type="EMBL" id="JASDAP010000027">
    <property type="protein sequence ID" value="KAK1877271.1"/>
    <property type="molecule type" value="Genomic_DNA"/>
</dbReference>
<dbReference type="Pfam" id="PF18866">
    <property type="entry name" value="CxC7"/>
    <property type="match status" value="1"/>
</dbReference>
<keyword evidence="3" id="KW-1185">Reference proteome</keyword>
<comment type="caution">
    <text evidence="2">The sequence shown here is derived from an EMBL/GenBank/DDBJ whole genome shotgun (WGS) entry which is preliminary data.</text>
</comment>
<dbReference type="Gene3D" id="3.40.395.10">
    <property type="entry name" value="Adenoviral Proteinase, Chain A"/>
    <property type="match status" value="1"/>
</dbReference>
<dbReference type="InterPro" id="IPR041300">
    <property type="entry name" value="CxC7"/>
</dbReference>
<dbReference type="InterPro" id="IPR038765">
    <property type="entry name" value="Papain-like_cys_pep_sf"/>
</dbReference>
<feature type="domain" description="CxC7-like cysteine cluster associated with KDZ transposases" evidence="1">
    <location>
        <begin position="273"/>
        <end position="333"/>
    </location>
</feature>
<keyword evidence="2" id="KW-0670">Pyruvate</keyword>
<name>A0AAD9B5P9_DISEL</name>
<proteinExistence type="predicted"/>
<protein>
    <submittedName>
        <fullName evidence="2">Pyruvate dehydrogenase E1 component subunit beta mitochondrial</fullName>
    </submittedName>
</protein>
<organism evidence="2 3">
    <name type="scientific">Dissostichus eleginoides</name>
    <name type="common">Patagonian toothfish</name>
    <name type="synonym">Dissostichus amissus</name>
    <dbReference type="NCBI Taxonomy" id="100907"/>
    <lineage>
        <taxon>Eukaryota</taxon>
        <taxon>Metazoa</taxon>
        <taxon>Chordata</taxon>
        <taxon>Craniata</taxon>
        <taxon>Vertebrata</taxon>
        <taxon>Euteleostomi</taxon>
        <taxon>Actinopterygii</taxon>
        <taxon>Neopterygii</taxon>
        <taxon>Teleostei</taxon>
        <taxon>Neoteleostei</taxon>
        <taxon>Acanthomorphata</taxon>
        <taxon>Eupercaria</taxon>
        <taxon>Perciformes</taxon>
        <taxon>Notothenioidei</taxon>
        <taxon>Nototheniidae</taxon>
        <taxon>Dissostichus</taxon>
    </lineage>
</organism>
<dbReference type="SUPFAM" id="SSF54001">
    <property type="entry name" value="Cysteine proteinases"/>
    <property type="match status" value="1"/>
</dbReference>
<gene>
    <name evidence="2" type="ORF">KUDE01_002586</name>
</gene>
<sequence length="337" mass="38941">MLLSYVLDHNRPGAEVIVKEGDVCLTREDFWSLGLPQSMESNIGNTCLKMVQEATQRHGKDIYIVDMYVVPTWKSKTADVLASFPADQLATKDMIFIPAWSRQQGKADHYLLCTSRVCLTKPRAMTGVFILMYALNFSTDAPLWFTERDIAQIRKWWCIMLMERYQIEGHGQRFSYWTNEARELLKGALEPVYRVPKKRKTEHEVQFQKSDMCFILELPNCLLSAILMEMVLQEGDKAYSTLALVCTTFRDTMSTVSFRRGAHFRWLDSVATWSWFSASYKEDFRVMYTIDTCRGCLELYKNCKPGYVGTGKRGELKGIYSDDQHPGYCSHFCNLIS</sequence>
<dbReference type="Proteomes" id="UP001228049">
    <property type="component" value="Unassembled WGS sequence"/>
</dbReference>
<evidence type="ECO:0000259" key="1">
    <source>
        <dbReference type="Pfam" id="PF18866"/>
    </source>
</evidence>
<reference evidence="2" key="1">
    <citation type="submission" date="2023-04" db="EMBL/GenBank/DDBJ databases">
        <title>Chromosome-level genome of Chaenocephalus aceratus.</title>
        <authorList>
            <person name="Park H."/>
        </authorList>
    </citation>
    <scope>NUCLEOTIDE SEQUENCE</scope>
    <source>
        <strain evidence="2">DE</strain>
        <tissue evidence="2">Muscle</tissue>
    </source>
</reference>
<accession>A0AAD9B5P9</accession>
<evidence type="ECO:0000313" key="3">
    <source>
        <dbReference type="Proteomes" id="UP001228049"/>
    </source>
</evidence>
<dbReference type="AlphaFoldDB" id="A0AAD9B5P9"/>
<evidence type="ECO:0000313" key="2">
    <source>
        <dbReference type="EMBL" id="KAK1877271.1"/>
    </source>
</evidence>